<reference evidence="3" key="1">
    <citation type="submission" date="2016-10" db="EMBL/GenBank/DDBJ databases">
        <authorList>
            <person name="Varghese N."/>
            <person name="Submissions S."/>
        </authorList>
    </citation>
    <scope>NUCLEOTIDE SEQUENCE [LARGE SCALE GENOMIC DNA]</scope>
    <source>
        <strain evidence="3">DSM 44234</strain>
    </source>
</reference>
<evidence type="ECO:0000256" key="1">
    <source>
        <dbReference type="SAM" id="Phobius"/>
    </source>
</evidence>
<sequence>MTFTRVRIALIAALCGAVVLCGVGLWIVESRLVANHPGCAGTGSPRVSVSESVSGEPVLQRALDRVLSGLGCATGPSRDATANRMH</sequence>
<organism evidence="2 3">
    <name type="scientific">Tsukamurella tyrosinosolvens</name>
    <dbReference type="NCBI Taxonomy" id="57704"/>
    <lineage>
        <taxon>Bacteria</taxon>
        <taxon>Bacillati</taxon>
        <taxon>Actinomycetota</taxon>
        <taxon>Actinomycetes</taxon>
        <taxon>Mycobacteriales</taxon>
        <taxon>Tsukamurellaceae</taxon>
        <taxon>Tsukamurella</taxon>
    </lineage>
</organism>
<dbReference type="RefSeq" id="WP_139286101.1">
    <property type="nucleotide sequence ID" value="NZ_CBDRGN010000008.1"/>
</dbReference>
<name>A0A1H4PT90_TSUTY</name>
<keyword evidence="1" id="KW-1133">Transmembrane helix</keyword>
<protein>
    <submittedName>
        <fullName evidence="2">Uncharacterized protein</fullName>
    </submittedName>
</protein>
<dbReference type="OrthoDB" id="4775530at2"/>
<dbReference type="GeneID" id="300999594"/>
<accession>A0A1H4PT90</accession>
<proteinExistence type="predicted"/>
<keyword evidence="1" id="KW-0472">Membrane</keyword>
<gene>
    <name evidence="2" type="ORF">SAMN04489793_1543</name>
</gene>
<evidence type="ECO:0000313" key="2">
    <source>
        <dbReference type="EMBL" id="SEC10635.1"/>
    </source>
</evidence>
<keyword evidence="1" id="KW-0812">Transmembrane</keyword>
<keyword evidence="3" id="KW-1185">Reference proteome</keyword>
<dbReference type="AlphaFoldDB" id="A0A1H4PT90"/>
<evidence type="ECO:0000313" key="3">
    <source>
        <dbReference type="Proteomes" id="UP000182241"/>
    </source>
</evidence>
<feature type="transmembrane region" description="Helical" evidence="1">
    <location>
        <begin position="6"/>
        <end position="28"/>
    </location>
</feature>
<dbReference type="Proteomes" id="UP000182241">
    <property type="component" value="Unassembled WGS sequence"/>
</dbReference>
<dbReference type="EMBL" id="FNSA01000003">
    <property type="protein sequence ID" value="SEC10635.1"/>
    <property type="molecule type" value="Genomic_DNA"/>
</dbReference>